<name>A0A024S889_HYPJR</name>
<evidence type="ECO:0000313" key="2">
    <source>
        <dbReference type="Proteomes" id="UP000024376"/>
    </source>
</evidence>
<dbReference type="Proteomes" id="UP000024376">
    <property type="component" value="Unassembled WGS sequence"/>
</dbReference>
<evidence type="ECO:0000313" key="1">
    <source>
        <dbReference type="EMBL" id="ETS01308.1"/>
    </source>
</evidence>
<protein>
    <submittedName>
        <fullName evidence="1">Uncharacterized protein</fullName>
    </submittedName>
</protein>
<dbReference type="HOGENOM" id="CLU_1504519_0_0_1"/>
<gene>
    <name evidence="1" type="ORF">M419DRAFT_9427</name>
</gene>
<proteinExistence type="predicted"/>
<reference evidence="2" key="1">
    <citation type="journal article" date="2013" name="Ind. Biotechnol.">
        <title>Comparative genomics analysis of Trichoderma reesei strains.</title>
        <authorList>
            <person name="Koike H."/>
            <person name="Aerts A."/>
            <person name="LaButti K."/>
            <person name="Grigoriev I.V."/>
            <person name="Baker S.E."/>
        </authorList>
    </citation>
    <scope>NUCLEOTIDE SEQUENCE [LARGE SCALE GENOMIC DNA]</scope>
    <source>
        <strain evidence="2">ATCC 56765 / BCRC 32924 / NRRL 11460 / Rut C-30</strain>
    </source>
</reference>
<accession>A0A024S889</accession>
<dbReference type="KEGG" id="trr:M419DRAFT_9427"/>
<dbReference type="AlphaFoldDB" id="A0A024S889"/>
<sequence length="179" mass="19334">MPHLRGSLVSKPTPHTLAITGSDFLWPISLTPIMAAADRVSRGGGRSRICTLEWSCGHTKSIPSTAARGTLAWLSLKAAILASQNQPRPAKAAPSLSRFEHVVSGTVAAGSRRIASKWQKGPSNGHCRVFLLRVPSLAIPPQRQFMPSFVENASVKRSWTERTVPLENSASFRDCTALP</sequence>
<dbReference type="EMBL" id="KI911149">
    <property type="protein sequence ID" value="ETS01308.1"/>
    <property type="molecule type" value="Genomic_DNA"/>
</dbReference>
<organism evidence="1 2">
    <name type="scientific">Hypocrea jecorina (strain ATCC 56765 / BCRC 32924 / NRRL 11460 / Rut C-30)</name>
    <name type="common">Trichoderma reesei</name>
    <dbReference type="NCBI Taxonomy" id="1344414"/>
    <lineage>
        <taxon>Eukaryota</taxon>
        <taxon>Fungi</taxon>
        <taxon>Dikarya</taxon>
        <taxon>Ascomycota</taxon>
        <taxon>Pezizomycotina</taxon>
        <taxon>Sordariomycetes</taxon>
        <taxon>Hypocreomycetidae</taxon>
        <taxon>Hypocreales</taxon>
        <taxon>Hypocreaceae</taxon>
        <taxon>Trichoderma</taxon>
    </lineage>
</organism>